<feature type="transmembrane region" description="Helical" evidence="1">
    <location>
        <begin position="221"/>
        <end position="253"/>
    </location>
</feature>
<feature type="transmembrane region" description="Helical" evidence="1">
    <location>
        <begin position="265"/>
        <end position="285"/>
    </location>
</feature>
<accession>A0A511XNF3</accession>
<keyword evidence="3" id="KW-1185">Reference proteome</keyword>
<feature type="transmembrane region" description="Helical" evidence="1">
    <location>
        <begin position="444"/>
        <end position="465"/>
    </location>
</feature>
<dbReference type="Proteomes" id="UP000321746">
    <property type="component" value="Unassembled WGS sequence"/>
</dbReference>
<feature type="transmembrane region" description="Helical" evidence="1">
    <location>
        <begin position="506"/>
        <end position="524"/>
    </location>
</feature>
<evidence type="ECO:0000313" key="2">
    <source>
        <dbReference type="EMBL" id="GEN64473.1"/>
    </source>
</evidence>
<feature type="transmembrane region" description="Helical" evidence="1">
    <location>
        <begin position="12"/>
        <end position="32"/>
    </location>
</feature>
<sequence length="924" mass="100634">MPLTYRRARCAALCLIVLLPVLVHVAGLLNILSPDPLHIFMRFGEDNTSLLDGSPGWVDANAGATTEALGTRAARQWLSGHIPWWDSYSGMGMPLAAEMQNSALFLPFILLLIFKNGLLYLKISVQIATGLAMFGLAREMRLTLLAATLAAVLDEFSGTLAWFAHGPIMPLPFLPLFVWGVMRCCATAEKNSPEDQALTSQMPSGQALTGQLLTGRLLTGWALTGLAVAGSIVAGFPETAYMNGLLVLLIAIWRVSTTGRAWKTAALHIIGGGLLGLALSAPAWIPFAEALPLSYVGQNQNFHDAHMLRPNAALLFFPYLLGPPLYAIFGTSPKLIDIWWHTGGYCDIALLFAALIAVMRTRAAARSHDRTLWPGLRYVLLGYCVITGLKALGVVPVSRALDLIPGIRQTMFYVYISPGWWFALSLLAALAVQDLRKLGPVPRPILLAALAVVTTFSGIALFQAREIVRMLLPHPGYVWYPCLSVAWTLILCVTLAATLRRARPGLATGLLLTNAAVLFFIPTLCGVRPGSPDLPAIAALKSLTTEHRVLSLNGLTPNYGAFYGIPAINYNYLPLPARFADALDHNVCPGYEHTTFDPWKIGRFCTGSPDNTSGDDWKNPNRMLSVRSAFAWLEAHNVGYVIHAQGMTIRRDHIATPITGDDRTGQPLTDNPVEGHLISARLRGTTIRRVGVLLSTYLNAARGTLHIALCSRTLCTQTDSPLANAADNRLTWLTLPTPLSLAPDETDLIWRVSATEVTRPALLWLWHIHDATTGAPQSLPLITVEFDLPEDGIQRVYEDKHFVIEKLPDATSYFTAPGCTLHPASRTELTADCPNPSILTRNELSFPDWTATVNGTRHLAGTAPDGLQQTIPLPQGHASVVFSYAPRHIGLIETLFATGLLILIVGTARQNRNVFRKRRARTGN</sequence>
<dbReference type="AlphaFoldDB" id="A0A511XNF3"/>
<feature type="transmembrane region" description="Helical" evidence="1">
    <location>
        <begin position="410"/>
        <end position="432"/>
    </location>
</feature>
<feature type="transmembrane region" description="Helical" evidence="1">
    <location>
        <begin position="378"/>
        <end position="398"/>
    </location>
</feature>
<dbReference type="OrthoDB" id="5139172at2"/>
<protein>
    <recommendedName>
        <fullName evidence="4">YfhO family protein</fullName>
    </recommendedName>
</protein>
<keyword evidence="1" id="KW-0812">Transmembrane</keyword>
<feature type="transmembrane region" description="Helical" evidence="1">
    <location>
        <begin position="142"/>
        <end position="164"/>
    </location>
</feature>
<evidence type="ECO:0008006" key="4">
    <source>
        <dbReference type="Google" id="ProtNLM"/>
    </source>
</evidence>
<organism evidence="2 3">
    <name type="scientific">Acetobacter oeni</name>
    <dbReference type="NCBI Taxonomy" id="304077"/>
    <lineage>
        <taxon>Bacteria</taxon>
        <taxon>Pseudomonadati</taxon>
        <taxon>Pseudomonadota</taxon>
        <taxon>Alphaproteobacteria</taxon>
        <taxon>Acetobacterales</taxon>
        <taxon>Acetobacteraceae</taxon>
        <taxon>Acetobacter</taxon>
    </lineage>
</organism>
<name>A0A511XNF3_9PROT</name>
<feature type="transmembrane region" description="Helical" evidence="1">
    <location>
        <begin position="338"/>
        <end position="358"/>
    </location>
</feature>
<feature type="transmembrane region" description="Helical" evidence="1">
    <location>
        <begin position="889"/>
        <end position="908"/>
    </location>
</feature>
<keyword evidence="1" id="KW-1133">Transmembrane helix</keyword>
<dbReference type="RefSeq" id="WP_146891043.1">
    <property type="nucleotide sequence ID" value="NZ_BJYG01000043.1"/>
</dbReference>
<dbReference type="EMBL" id="BJYG01000043">
    <property type="protein sequence ID" value="GEN64473.1"/>
    <property type="molecule type" value="Genomic_DNA"/>
</dbReference>
<proteinExistence type="predicted"/>
<evidence type="ECO:0000256" key="1">
    <source>
        <dbReference type="SAM" id="Phobius"/>
    </source>
</evidence>
<gene>
    <name evidence="2" type="ORF">AOE01nite_26970</name>
</gene>
<feature type="transmembrane region" description="Helical" evidence="1">
    <location>
        <begin position="103"/>
        <end position="121"/>
    </location>
</feature>
<keyword evidence="1" id="KW-0472">Membrane</keyword>
<comment type="caution">
    <text evidence="2">The sequence shown here is derived from an EMBL/GenBank/DDBJ whole genome shotgun (WGS) entry which is preliminary data.</text>
</comment>
<evidence type="ECO:0000313" key="3">
    <source>
        <dbReference type="Proteomes" id="UP000321746"/>
    </source>
</evidence>
<feature type="transmembrane region" description="Helical" evidence="1">
    <location>
        <begin position="477"/>
        <end position="499"/>
    </location>
</feature>
<reference evidence="2 3" key="1">
    <citation type="submission" date="2019-07" db="EMBL/GenBank/DDBJ databases">
        <title>Whole genome shotgun sequence of Acetobacter oeni NBRC 105207.</title>
        <authorList>
            <person name="Hosoyama A."/>
            <person name="Uohara A."/>
            <person name="Ohji S."/>
            <person name="Ichikawa N."/>
        </authorList>
    </citation>
    <scope>NUCLEOTIDE SEQUENCE [LARGE SCALE GENOMIC DNA]</scope>
    <source>
        <strain evidence="2 3">NBRC 105207</strain>
    </source>
</reference>